<dbReference type="EMBL" id="AORV01000061">
    <property type="protein sequence ID" value="EMS69914.1"/>
    <property type="molecule type" value="Genomic_DNA"/>
</dbReference>
<evidence type="ECO:0000313" key="1">
    <source>
        <dbReference type="EMBL" id="EMS69914.1"/>
    </source>
</evidence>
<dbReference type="PANTHER" id="PTHR13132">
    <property type="entry name" value="ALPHA- 1,6 -FUCOSYLTRANSFERASE"/>
    <property type="match status" value="1"/>
</dbReference>
<dbReference type="AlphaFoldDB" id="S0FL70"/>
<dbReference type="PANTHER" id="PTHR13132:SF29">
    <property type="entry name" value="ALPHA-(1,6)-FUCOSYLTRANSFERASE"/>
    <property type="match status" value="1"/>
</dbReference>
<accession>S0FL70</accession>
<dbReference type="Pfam" id="PF05830">
    <property type="entry name" value="NodZ"/>
    <property type="match status" value="1"/>
</dbReference>
<organism evidence="1 2">
    <name type="scientific">Ruminiclostridium cellobioparum subsp. termitidis CT1112</name>
    <dbReference type="NCBI Taxonomy" id="1195236"/>
    <lineage>
        <taxon>Bacteria</taxon>
        <taxon>Bacillati</taxon>
        <taxon>Bacillota</taxon>
        <taxon>Clostridia</taxon>
        <taxon>Eubacteriales</taxon>
        <taxon>Oscillospiraceae</taxon>
        <taxon>Ruminiclostridium</taxon>
    </lineage>
</organism>
<dbReference type="Proteomes" id="UP000014155">
    <property type="component" value="Unassembled WGS sequence"/>
</dbReference>
<sequence>MQLRKFMLIKSTGNGFWFDMHHVLTQLYFAEISGRIPVVYWGKNCMYSLDDSADAFGQFFRPVSPYSINDLENQKFTYFPKVWRSDNLREEGLFYNTEITLEDIMDCDADVVVQNCFIEPENMMYWIEKHPMYGFISRYLYGAMLKKYIRLQQPVSDEIDEFYESHMRGNTLIAVHIRGSDKVVEVEYLFELNKQYPYEINKQLRINPDAKLFLLTDCSDILEQYSEMYPGNIINTDCRRVLQRGPGSHFQEYEDRARKGLEIIKDTWLAARCDCLIGNGYSNVSLAISELKDWDKSAVKLLY</sequence>
<dbReference type="Gene3D" id="3.40.50.11350">
    <property type="match status" value="1"/>
</dbReference>
<name>S0FL70_RUMCE</name>
<dbReference type="GO" id="GO:0009312">
    <property type="term" value="P:oligosaccharide biosynthetic process"/>
    <property type="evidence" value="ECO:0007669"/>
    <property type="project" value="InterPro"/>
</dbReference>
<gene>
    <name evidence="1" type="ORF">CTER_4375</name>
</gene>
<dbReference type="STRING" id="1195236.CTER_4375"/>
<dbReference type="GO" id="GO:0046921">
    <property type="term" value="F:alpha-(1-&gt;6)-fucosyltransferase activity"/>
    <property type="evidence" value="ECO:0007669"/>
    <property type="project" value="TreeGrafter"/>
</dbReference>
<keyword evidence="2" id="KW-1185">Reference proteome</keyword>
<proteinExistence type="predicted"/>
<evidence type="ECO:0000313" key="2">
    <source>
        <dbReference type="Proteomes" id="UP000014155"/>
    </source>
</evidence>
<dbReference type="InterPro" id="IPR008716">
    <property type="entry name" value="NodZ"/>
</dbReference>
<dbReference type="PATRIC" id="fig|1195236.3.peg.4561"/>
<comment type="caution">
    <text evidence="1">The sequence shown here is derived from an EMBL/GenBank/DDBJ whole genome shotgun (WGS) entry which is preliminary data.</text>
</comment>
<dbReference type="eggNOG" id="ENOG5033PYN">
    <property type="taxonomic scope" value="Bacteria"/>
</dbReference>
<reference evidence="1 2" key="1">
    <citation type="journal article" date="2013" name="Genome Announc.">
        <title>Draft Genome Sequence of the Cellulolytic, Mesophilic, Anaerobic Bacterium Clostridium termitidis Strain CT1112 (DSM 5398).</title>
        <authorList>
            <person name="Lal S."/>
            <person name="Ramachandran U."/>
            <person name="Zhang X."/>
            <person name="Munir R."/>
            <person name="Sparling R."/>
            <person name="Levin D.B."/>
        </authorList>
    </citation>
    <scope>NUCLEOTIDE SEQUENCE [LARGE SCALE GENOMIC DNA]</scope>
    <source>
        <strain evidence="1 2">CT1112</strain>
    </source>
</reference>
<dbReference type="GO" id="GO:0006487">
    <property type="term" value="P:protein N-linked glycosylation"/>
    <property type="evidence" value="ECO:0007669"/>
    <property type="project" value="TreeGrafter"/>
</dbReference>
<protein>
    <submittedName>
        <fullName evidence="1">Nodulation protein Z (NodZ)</fullName>
    </submittedName>
</protein>
<dbReference type="RefSeq" id="WP_004629319.1">
    <property type="nucleotide sequence ID" value="NZ_AORV01000061.1"/>
</dbReference>